<protein>
    <submittedName>
        <fullName evidence="2">Uncharacterized protein</fullName>
    </submittedName>
</protein>
<evidence type="ECO:0000313" key="2">
    <source>
        <dbReference type="EMBL" id="SDO13029.1"/>
    </source>
</evidence>
<keyword evidence="1" id="KW-0812">Transmembrane</keyword>
<dbReference type="Proteomes" id="UP000198704">
    <property type="component" value="Unassembled WGS sequence"/>
</dbReference>
<evidence type="ECO:0000256" key="1">
    <source>
        <dbReference type="SAM" id="Phobius"/>
    </source>
</evidence>
<dbReference type="AlphaFoldDB" id="A0A1H0H1K2"/>
<sequence>MSDHYGETPVRSLGPGHTVDGVDQLSSVVLMGIAIAGGALAVLLNALIV</sequence>
<keyword evidence="1" id="KW-0472">Membrane</keyword>
<accession>A0A1H0H1K2</accession>
<keyword evidence="1" id="KW-1133">Transmembrane helix</keyword>
<proteinExistence type="predicted"/>
<reference evidence="3" key="1">
    <citation type="submission" date="2016-10" db="EMBL/GenBank/DDBJ databases">
        <authorList>
            <person name="Varghese N."/>
            <person name="Submissions S."/>
        </authorList>
    </citation>
    <scope>NUCLEOTIDE SEQUENCE [LARGE SCALE GENOMIC DNA]</scope>
    <source>
        <strain evidence="3">BL47</strain>
    </source>
</reference>
<name>A0A1H0H1K2_9HYPH</name>
<feature type="transmembrane region" description="Helical" evidence="1">
    <location>
        <begin position="28"/>
        <end position="48"/>
    </location>
</feature>
<dbReference type="RefSeq" id="WP_167627760.1">
    <property type="nucleotide sequence ID" value="NZ_FNHS01000015.1"/>
</dbReference>
<organism evidence="2 3">
    <name type="scientific">Methylobacterium phyllostachyos</name>
    <dbReference type="NCBI Taxonomy" id="582672"/>
    <lineage>
        <taxon>Bacteria</taxon>
        <taxon>Pseudomonadati</taxon>
        <taxon>Pseudomonadota</taxon>
        <taxon>Alphaproteobacteria</taxon>
        <taxon>Hyphomicrobiales</taxon>
        <taxon>Methylobacteriaceae</taxon>
        <taxon>Methylobacterium</taxon>
    </lineage>
</organism>
<keyword evidence="3" id="KW-1185">Reference proteome</keyword>
<gene>
    <name evidence="2" type="ORF">SAMN05216360_11547</name>
</gene>
<evidence type="ECO:0000313" key="3">
    <source>
        <dbReference type="Proteomes" id="UP000198704"/>
    </source>
</evidence>
<dbReference type="EMBL" id="FNHS01000015">
    <property type="protein sequence ID" value="SDO13029.1"/>
    <property type="molecule type" value="Genomic_DNA"/>
</dbReference>